<evidence type="ECO:0000259" key="3">
    <source>
        <dbReference type="Pfam" id="PF19407"/>
    </source>
</evidence>
<keyword evidence="2" id="KW-0472">Membrane</keyword>
<feature type="domain" description="DUF5979" evidence="3">
    <location>
        <begin position="2116"/>
        <end position="2233"/>
    </location>
</feature>
<accession>A0AAU8FW81</accession>
<feature type="region of interest" description="Disordered" evidence="1">
    <location>
        <begin position="840"/>
        <end position="909"/>
    </location>
</feature>
<dbReference type="Gene3D" id="2.60.40.1140">
    <property type="entry name" value="Collagen-binding surface protein Cna, B-type domain"/>
    <property type="match status" value="1"/>
</dbReference>
<gene>
    <name evidence="4" type="ORF">ABRQ22_13545</name>
</gene>
<protein>
    <submittedName>
        <fullName evidence="4">DUF5979 domain-containing protein</fullName>
    </submittedName>
</protein>
<name>A0AAU8FW81_9MICO</name>
<feature type="compositionally biased region" description="Polar residues" evidence="1">
    <location>
        <begin position="338"/>
        <end position="366"/>
    </location>
</feature>
<evidence type="ECO:0000313" key="4">
    <source>
        <dbReference type="EMBL" id="XCH28624.1"/>
    </source>
</evidence>
<feature type="compositionally biased region" description="Low complexity" evidence="1">
    <location>
        <begin position="373"/>
        <end position="384"/>
    </location>
</feature>
<evidence type="ECO:0000256" key="1">
    <source>
        <dbReference type="SAM" id="MobiDB-lite"/>
    </source>
</evidence>
<feature type="domain" description="DUF5979" evidence="3">
    <location>
        <begin position="2293"/>
        <end position="2375"/>
    </location>
</feature>
<feature type="region of interest" description="Disordered" evidence="1">
    <location>
        <begin position="1614"/>
        <end position="1642"/>
    </location>
</feature>
<dbReference type="Gene3D" id="2.60.40.740">
    <property type="match status" value="1"/>
</dbReference>
<keyword evidence="2" id="KW-1133">Transmembrane helix</keyword>
<feature type="region of interest" description="Disordered" evidence="1">
    <location>
        <begin position="1"/>
        <end position="22"/>
    </location>
</feature>
<evidence type="ECO:0000256" key="2">
    <source>
        <dbReference type="SAM" id="Phobius"/>
    </source>
</evidence>
<feature type="domain" description="DUF5979" evidence="3">
    <location>
        <begin position="2011"/>
        <end position="2112"/>
    </location>
</feature>
<organism evidence="4">
    <name type="scientific">Cellulosimicrobium sp. ES-005</name>
    <dbReference type="NCBI Taxonomy" id="3163031"/>
    <lineage>
        <taxon>Bacteria</taxon>
        <taxon>Bacillati</taxon>
        <taxon>Actinomycetota</taxon>
        <taxon>Actinomycetes</taxon>
        <taxon>Micrococcales</taxon>
        <taxon>Promicromonosporaceae</taxon>
        <taxon>Cellulosimicrobium</taxon>
    </lineage>
</organism>
<feature type="domain" description="DUF5979" evidence="3">
    <location>
        <begin position="2485"/>
        <end position="2604"/>
    </location>
</feature>
<feature type="compositionally biased region" description="Polar residues" evidence="1">
    <location>
        <begin position="319"/>
        <end position="331"/>
    </location>
</feature>
<dbReference type="EMBL" id="CP159290">
    <property type="protein sequence ID" value="XCH28624.1"/>
    <property type="molecule type" value="Genomic_DNA"/>
</dbReference>
<dbReference type="Pfam" id="PF19407">
    <property type="entry name" value="DUF5979"/>
    <property type="match status" value="7"/>
</dbReference>
<proteinExistence type="predicted"/>
<feature type="compositionally biased region" description="Low complexity" evidence="1">
    <location>
        <begin position="848"/>
        <end position="861"/>
    </location>
</feature>
<reference evidence="4" key="1">
    <citation type="submission" date="2024-06" db="EMBL/GenBank/DDBJ databases">
        <title>Complete genome sequence of the cellulolytic actinobacterium, Cellulosimicrobium ES-005.</title>
        <authorList>
            <person name="Matthews C.T."/>
            <person name="Underwood K.D."/>
            <person name="Ghanchi K.M."/>
            <person name="Fields S.D."/>
            <person name="Gardner S.G."/>
        </authorList>
    </citation>
    <scope>NUCLEOTIDE SEQUENCE</scope>
    <source>
        <strain evidence="4">ES-005</strain>
    </source>
</reference>
<feature type="region of interest" description="Disordered" evidence="1">
    <location>
        <begin position="484"/>
        <end position="509"/>
    </location>
</feature>
<feature type="domain" description="DUF5979" evidence="3">
    <location>
        <begin position="2379"/>
        <end position="2481"/>
    </location>
</feature>
<dbReference type="RefSeq" id="WP_353707102.1">
    <property type="nucleotide sequence ID" value="NZ_CP159290.1"/>
</dbReference>
<dbReference type="InterPro" id="IPR046022">
    <property type="entry name" value="DUF5979"/>
</dbReference>
<feature type="compositionally biased region" description="Low complexity" evidence="1">
    <location>
        <begin position="1"/>
        <end position="13"/>
    </location>
</feature>
<feature type="region of interest" description="Disordered" evidence="1">
    <location>
        <begin position="319"/>
        <end position="400"/>
    </location>
</feature>
<sequence length="2650" mass="272231">MANGRTASSTTRGGRARAARRTRRLRRTWASLGSLLLALPLVLVPTVPAAAATWGIQKTELSTGPYAPGQQVQWAVSISCSDPNNTPCTPTTMTDPLPDGLELVSASIQSGGGATNPNLVADPDADTVTYTADSVPNGGQVQILVTAQVSEDIPYAANGVPITNTATVVSDNATQNQASDDITPVVPLVLASTTTKTIEPEGALAAPGTPATMTIGSTNESNDPVDTLVVQDPVDPTATPNPFTYLEYVSTGDVTMPPNATQVTEEYWDGDSWEPLDDSVDPAAVQGVRYTFSGDIQPGATASIPVNVQQSAAVEDLTDPTTITNDTSSFVTHPEGQSDPTTASDTYVVTPPNNSVTASKSFSPATVSAGDPTTVTLGATNTGTPVTSLTITEPAPGTPSPFEGADPITFTGWGTDGAGAGVQWPADADAASVTFTCADGTTTDPVPATAPNTLPDPPDGCEVVGFSIEYTGNIVTGATATVPFTADTDPDQEADDVTHPNQVQADVPSADPATADASLLTLVDRLATQTTKNISPSTIPAVPGQGVIVQLPTQLLPFGPEGSTTNADQVVVQDPTDPTNPDAFWDHFTATAVRSTDVPAGSTLTINYWDGDSWEPAPGCGPYTGPATVSCALPDGAQGVQFVYDSTGDGFPPGTQFQPNFAAEFTGPEGFDDPVENCGASSASSTTVDDTPLAAGCDTVDPYPVEGNGPGDFLAKDFLGGDPPSVLARSDDEVTAQITWSTGGFTGVDPLVISDIQNPETTPIADSFYDAFDLVSVDPIDGALDPLLRYDQIESVELFIDGAWVPASGDPCPDACDGTFPGYTLTADEQESATSVRLTYTESPSRSATPADPTAPAAGDGVARSTQADGRHLNLTFQTRDYRRSDDSPVLGSTHGTIYNLPDDPGMVRDTAEGTATFDGEEYTDADFDDVLIIDQPLNVTVTKDWTGGPISVPPPATPAEFYPTTTVVVTGTNASAAKVDQLRLVDPADQGSGEVQTAEGTHPFDTFTLTHIDLTPPGGAETTTVTLTYADGTTEVFDTESEVEGLTPTELADVVGIEVAYDGLVLPGASGSMALTLQLRETDRYTGEPIYGDDGVIVVDENPVPNGSAATITDPGGTGGDVRLANDDADMLLQTASIELAVEKSFSPATVVEPFHGANQSETPVVMTLTGQPLGPSRAVEMVLTDDEPQFWNQYDFVGFDPSAALVTPIDQVQVDAFVGGTFTGDADGVTVTGGGWELGEPSGTFALPEGVDPEDVQGLRFTFTRADGAIWENPATPTQPIPIQILRRDDLRTGGPVLPDLAANAPAPGEASPGVASNDVQGTVTGADLVVDPETGTTGPVSAEDDAEASMLYQHATNGVRIVKDFDGTVTGGTEAPDAVVPMHIAVTNTGDRAIVDPVIVDDPMPSDPDGPQLRLADGVPENFSYALEDGARTPDDPSGPAMPTDPGEVTVDQEGNLAGLTFTFPEGTVLEVDQTYTITVLVQFRVTLDAGAVVHNTAGVTGDRPWDECVTRLNEENGACEADSDVTTIPGAAIAQSKLVKATDDDQLDVMVDPAYADPAYACTPDASGFYAYPCTPVIVPGHDETWHIRVNNVGNLPLDKVVVYDRLPTPGDTGSYATSEPRDSAWSPLLTKESPPSVVNAPAGSTTTFYYTTVDDYCMDDIDDPLNEPLCPTDDPTTGWVELTADTSEDTYAQITAIKAVVEMDPDNLFRPGQFLAVEGTTTTPPEAPEAGDRSIAWNSAGASGVGIAQNGTEFNMLPTEGTKVGVATASGPLAVNKVVTGEGAENAPDSFVLNVQCTSAVGSWVETVLDPIPVTVVPGTPTVVPNLPYGAECTITEDGTNGQTELIVDTVTIDSEDPENPTTITATNRYDLSSIEISKEVVTDAVDQEGNPVPFGPFAVDVACTFLGEDVYAEGYDAENPMTGLPIEDGQTIELTDLPVGSVCTVTESGTGNASSVTITVDQGLPGHPVTTDGPATDVTLTPDVLGQSTNDVTLTNTYDVGAIGLQKVVEGAGGPAYGSGPFTVTVVCTYDDDGDGPLAPRTVYDSQVVLGGAGPLTAQIANLPTGAVCAIEEIDDGGATGSVVVPDTVTVGSGDVANVVITNTFDLGTVQVDKELDGLGALYGPGPFEVTLACTYGVDSEGDPVTIVVPGGAARTFVPGQPAVYEDLPVGSECVLTETDDFGATHVTMSVDGGEPVDGTSVDVVVPPAAEDGSPTTTTVTVTNVFDTAPLLVEKVVDGDAAGFAPSMPDIPPLPELPDEPVTPEELAALIAQLEDFYAQFPLEGIPYRASVSCTFQGAEVPVPGGPVRPFGPGLPGVYFGLPVGAVCTVTETETGGATAVTVEPNPVQVEERVLPGPAQVVTVTNTYDAGSIEVTKVVDGDGAEAFGAGPFTVSAACTFLGEAIEVPGGAERTISGGEVAVYDGLPVGAECVVTETASGGAASTTISATVEGGEPGAATIGPDPAQVMVTNTFDVGQVVVTKALAGPGASQHRGDEFVVSLACTWDVDGVETDVVIPGGAERTLSADDDWTAVYALVPQGAECTLAETDAGDAEAVTLAVAGTDVTVDPDDATPTSDAFTVPTGDAAEVDATVTNAFRATGGGSLPPTGASVGAAAVLAILLTGTGALLADARRRGTRTVGRV</sequence>
<feature type="domain" description="DUF5979" evidence="3">
    <location>
        <begin position="1881"/>
        <end position="2005"/>
    </location>
</feature>
<feature type="transmembrane region" description="Helical" evidence="2">
    <location>
        <begin position="2617"/>
        <end position="2637"/>
    </location>
</feature>
<keyword evidence="2" id="KW-0812">Transmembrane</keyword>
<feature type="domain" description="DUF5979" evidence="3">
    <location>
        <begin position="1779"/>
        <end position="1876"/>
    </location>
</feature>